<sequence length="251" mass="29192">MILQEESTRLQVYDLFEVVFNSVYQRKMGLWAWLKKMVSKKGKKANKPQTQEGKTSLNSLQGVSKFQALVETDAHTKQASSALDRIHFWSKIQLELRNRRICMIKESRLKQKKLQNQLKIESKLHELEAEWCGGTESMDLIVSRIQQREDATNKRERAMAYAFSHQWRASSNRYFGQAYYDISKESWGWSWMERWIAVCPWEARVVAQSVNPTRAVQPDKKKRHAKTKMLVAEKSHIGTVKGTTKATHGTS</sequence>
<evidence type="ECO:0000256" key="2">
    <source>
        <dbReference type="ARBA" id="ARBA00024341"/>
    </source>
</evidence>
<reference evidence="4 5" key="1">
    <citation type="submission" date="2019-05" db="EMBL/GenBank/DDBJ databases">
        <title>Mikania micrantha, genome provides insights into the molecular mechanism of rapid growth.</title>
        <authorList>
            <person name="Liu B."/>
        </authorList>
    </citation>
    <scope>NUCLEOTIDE SEQUENCE [LARGE SCALE GENOMIC DNA]</scope>
    <source>
        <strain evidence="4">NLD-2019</strain>
        <tissue evidence="4">Leaf</tissue>
    </source>
</reference>
<dbReference type="PANTHER" id="PTHR32295:SF134">
    <property type="entry name" value="PROTEIN IQ-DOMAIN 10"/>
    <property type="match status" value="1"/>
</dbReference>
<evidence type="ECO:0008006" key="6">
    <source>
        <dbReference type="Google" id="ProtNLM"/>
    </source>
</evidence>
<comment type="similarity">
    <text evidence="2">Belongs to the IQD family.</text>
</comment>
<protein>
    <recommendedName>
        <fullName evidence="6">Protein IQ-DOMAIN 1</fullName>
    </recommendedName>
</protein>
<accession>A0A5N6PKU4</accession>
<dbReference type="OrthoDB" id="1923765at2759"/>
<comment type="caution">
    <text evidence="4">The sequence shown here is derived from an EMBL/GenBank/DDBJ whole genome shotgun (WGS) entry which is preliminary data.</text>
</comment>
<dbReference type="GO" id="GO:0005516">
    <property type="term" value="F:calmodulin binding"/>
    <property type="evidence" value="ECO:0007669"/>
    <property type="project" value="UniProtKB-KW"/>
</dbReference>
<gene>
    <name evidence="3" type="ORF">E3N88_05329</name>
    <name evidence="4" type="ORF">E3N88_05400</name>
</gene>
<proteinExistence type="inferred from homology"/>
<evidence type="ECO:0000256" key="1">
    <source>
        <dbReference type="ARBA" id="ARBA00022860"/>
    </source>
</evidence>
<evidence type="ECO:0000313" key="5">
    <source>
        <dbReference type="Proteomes" id="UP000326396"/>
    </source>
</evidence>
<evidence type="ECO:0000313" key="4">
    <source>
        <dbReference type="EMBL" id="KAD6794504.1"/>
    </source>
</evidence>
<evidence type="ECO:0000313" key="3">
    <source>
        <dbReference type="EMBL" id="KAD6794433.1"/>
    </source>
</evidence>
<dbReference type="Proteomes" id="UP000326396">
    <property type="component" value="Linkage Group LG11"/>
</dbReference>
<dbReference type="PANTHER" id="PTHR32295">
    <property type="entry name" value="IQ-DOMAIN 5-RELATED"/>
    <property type="match status" value="1"/>
</dbReference>
<organism evidence="4 5">
    <name type="scientific">Mikania micrantha</name>
    <name type="common">bitter vine</name>
    <dbReference type="NCBI Taxonomy" id="192012"/>
    <lineage>
        <taxon>Eukaryota</taxon>
        <taxon>Viridiplantae</taxon>
        <taxon>Streptophyta</taxon>
        <taxon>Embryophyta</taxon>
        <taxon>Tracheophyta</taxon>
        <taxon>Spermatophyta</taxon>
        <taxon>Magnoliopsida</taxon>
        <taxon>eudicotyledons</taxon>
        <taxon>Gunneridae</taxon>
        <taxon>Pentapetalae</taxon>
        <taxon>asterids</taxon>
        <taxon>campanulids</taxon>
        <taxon>Asterales</taxon>
        <taxon>Asteraceae</taxon>
        <taxon>Asteroideae</taxon>
        <taxon>Heliantheae alliance</taxon>
        <taxon>Eupatorieae</taxon>
        <taxon>Mikania</taxon>
    </lineage>
</organism>
<dbReference type="EMBL" id="SZYD01000003">
    <property type="protein sequence ID" value="KAD6794433.1"/>
    <property type="molecule type" value="Genomic_DNA"/>
</dbReference>
<keyword evidence="1" id="KW-0112">Calmodulin-binding</keyword>
<dbReference type="EMBL" id="SZYD01000003">
    <property type="protein sequence ID" value="KAD6794504.1"/>
    <property type="molecule type" value="Genomic_DNA"/>
</dbReference>
<name>A0A5N6PKU4_9ASTR</name>
<dbReference type="AlphaFoldDB" id="A0A5N6PKU4"/>
<keyword evidence="5" id="KW-1185">Reference proteome</keyword>